<organism evidence="7 8">
    <name type="scientific">Mycolicibacterium arabiense</name>
    <dbReference type="NCBI Taxonomy" id="1286181"/>
    <lineage>
        <taxon>Bacteria</taxon>
        <taxon>Bacillati</taxon>
        <taxon>Actinomycetota</taxon>
        <taxon>Actinomycetes</taxon>
        <taxon>Mycobacteriales</taxon>
        <taxon>Mycobacteriaceae</taxon>
        <taxon>Mycolicibacterium</taxon>
    </lineage>
</organism>
<reference evidence="7 8" key="1">
    <citation type="journal article" date="2019" name="Emerg. Microbes Infect.">
        <title>Comprehensive subspecies identification of 175 nontuberculous mycobacteria species based on 7547 genomic profiles.</title>
        <authorList>
            <person name="Matsumoto Y."/>
            <person name="Kinjo T."/>
            <person name="Motooka D."/>
            <person name="Nabeya D."/>
            <person name="Jung N."/>
            <person name="Uechi K."/>
            <person name="Horii T."/>
            <person name="Iida T."/>
            <person name="Fujita J."/>
            <person name="Nakamura S."/>
        </authorList>
    </citation>
    <scope>NUCLEOTIDE SEQUENCE [LARGE SCALE GENOMIC DNA]</scope>
    <source>
        <strain evidence="7 8">JCM 18538</strain>
    </source>
</reference>
<dbReference type="CDD" id="cd13558">
    <property type="entry name" value="PBP2_SsuA_like_2"/>
    <property type="match status" value="1"/>
</dbReference>
<dbReference type="PROSITE" id="PS51257">
    <property type="entry name" value="PROKAR_LIPOPROTEIN"/>
    <property type="match status" value="1"/>
</dbReference>
<comment type="function">
    <text evidence="4">Part of a binding-protein-dependent transport system for aliphatic sulfonates. Putative binding protein.</text>
</comment>
<dbReference type="PANTHER" id="PTHR30024">
    <property type="entry name" value="ALIPHATIC SULFONATES-BINDING PROTEIN-RELATED"/>
    <property type="match status" value="1"/>
</dbReference>
<protein>
    <recommendedName>
        <fullName evidence="5">Putative aliphatic sulfonates-binding protein</fullName>
    </recommendedName>
</protein>
<dbReference type="KEGG" id="marz:MARA_06580"/>
<evidence type="ECO:0000259" key="6">
    <source>
        <dbReference type="SMART" id="SM00062"/>
    </source>
</evidence>
<evidence type="ECO:0000256" key="2">
    <source>
        <dbReference type="ARBA" id="ARBA00022448"/>
    </source>
</evidence>
<accession>A0A7I7RSP9</accession>
<feature type="domain" description="Solute-binding protein family 3/N-terminal" evidence="6">
    <location>
        <begin position="53"/>
        <end position="279"/>
    </location>
</feature>
<dbReference type="GO" id="GO:0042626">
    <property type="term" value="F:ATPase-coupled transmembrane transporter activity"/>
    <property type="evidence" value="ECO:0007669"/>
    <property type="project" value="InterPro"/>
</dbReference>
<name>A0A7I7RSP9_9MYCO</name>
<keyword evidence="8" id="KW-1185">Reference proteome</keyword>
<dbReference type="RefSeq" id="WP_264077346.1">
    <property type="nucleotide sequence ID" value="NZ_JACKVD010000021.1"/>
</dbReference>
<proteinExistence type="inferred from homology"/>
<gene>
    <name evidence="7" type="ORF">MARA_06580</name>
</gene>
<dbReference type="EMBL" id="AP022593">
    <property type="protein sequence ID" value="BBY47190.1"/>
    <property type="molecule type" value="Genomic_DNA"/>
</dbReference>
<dbReference type="AlphaFoldDB" id="A0A7I7RSP9"/>
<dbReference type="SMART" id="SM00062">
    <property type="entry name" value="PBPb"/>
    <property type="match status" value="1"/>
</dbReference>
<evidence type="ECO:0000313" key="7">
    <source>
        <dbReference type="EMBL" id="BBY47190.1"/>
    </source>
</evidence>
<dbReference type="Pfam" id="PF12974">
    <property type="entry name" value="Phosphonate-bd"/>
    <property type="match status" value="1"/>
</dbReference>
<dbReference type="InterPro" id="IPR001638">
    <property type="entry name" value="Solute-binding_3/MltF_N"/>
</dbReference>
<evidence type="ECO:0000313" key="8">
    <source>
        <dbReference type="Proteomes" id="UP000467428"/>
    </source>
</evidence>
<dbReference type="Proteomes" id="UP000467428">
    <property type="component" value="Chromosome"/>
</dbReference>
<dbReference type="PANTHER" id="PTHR30024:SF48">
    <property type="entry name" value="ABC TRANSPORTER SUBSTRATE-BINDING PROTEIN"/>
    <property type="match status" value="1"/>
</dbReference>
<dbReference type="SUPFAM" id="SSF53850">
    <property type="entry name" value="Periplasmic binding protein-like II"/>
    <property type="match status" value="1"/>
</dbReference>
<dbReference type="GO" id="GO:0016020">
    <property type="term" value="C:membrane"/>
    <property type="evidence" value="ECO:0007669"/>
    <property type="project" value="InterPro"/>
</dbReference>
<geneLocation type="plasmid" evidence="8">
    <name>pjcm18538 dna</name>
</geneLocation>
<comment type="similarity">
    <text evidence="1">Belongs to the bacterial solute-binding protein SsuA/TauA family.</text>
</comment>
<keyword evidence="3" id="KW-0732">Signal</keyword>
<evidence type="ECO:0000256" key="3">
    <source>
        <dbReference type="ARBA" id="ARBA00022729"/>
    </source>
</evidence>
<sequence>MPYQYARTRWVALRLAAALAVVGLVAGCVSREENSAAQEAPADVALSELTDVTLQIRDQKGGTEALLSAANALDGLPYQVAFSTFTSGPPQIEAATAGKIDFAITGNTPPIFGAASNAKVKVVSAYDGGGFGDQILVHADSPIQSVGELRGKSIAVAKGSSAHGHTLVQLDRAGLGPSDVKLVFLQPADALTAFTQRRVDVWAVWDPYTAQAETDLDVRSIAHATGVTNGAGFGVASAAALADPKRNTALSDLLVRYAKAIRWAHDNPDEWAKSYGESVGLDPEVAALAQGRSLRLPTALSDGLIGSEQELADLFAKSGQIASAPDFARWVDRRYDAALAPLYFDRG</sequence>
<evidence type="ECO:0000256" key="1">
    <source>
        <dbReference type="ARBA" id="ARBA00010742"/>
    </source>
</evidence>
<dbReference type="Gene3D" id="3.40.190.10">
    <property type="entry name" value="Periplasmic binding protein-like II"/>
    <property type="match status" value="2"/>
</dbReference>
<dbReference type="NCBIfam" id="TIGR01728">
    <property type="entry name" value="SsuA_fam"/>
    <property type="match status" value="1"/>
</dbReference>
<dbReference type="FunFam" id="3.40.190.10:FF:000050">
    <property type="entry name" value="Sulfonate ABC transporter substrate-binding protein"/>
    <property type="match status" value="1"/>
</dbReference>
<evidence type="ECO:0000256" key="5">
    <source>
        <dbReference type="ARBA" id="ARBA00070228"/>
    </source>
</evidence>
<dbReference type="InterPro" id="IPR010067">
    <property type="entry name" value="ABC_SsuA_sub-bd"/>
</dbReference>
<evidence type="ECO:0000256" key="4">
    <source>
        <dbReference type="ARBA" id="ARBA00055538"/>
    </source>
</evidence>
<keyword evidence="2" id="KW-0813">Transport</keyword>